<dbReference type="InterPro" id="IPR024344">
    <property type="entry name" value="MDMPI_metal-binding"/>
</dbReference>
<evidence type="ECO:0000259" key="2">
    <source>
        <dbReference type="Pfam" id="PF11716"/>
    </source>
</evidence>
<dbReference type="InterPro" id="IPR034660">
    <property type="entry name" value="DinB/YfiT-like"/>
</dbReference>
<evidence type="ECO:0000259" key="1">
    <source>
        <dbReference type="Pfam" id="PF07398"/>
    </source>
</evidence>
<feature type="domain" description="MDMPI C-terminal" evidence="1">
    <location>
        <begin position="152"/>
        <end position="246"/>
    </location>
</feature>
<dbReference type="Pfam" id="PF11716">
    <property type="entry name" value="MDMPI_N"/>
    <property type="match status" value="1"/>
</dbReference>
<dbReference type="PANTHER" id="PTHR40758">
    <property type="entry name" value="CONSERVED PROTEIN"/>
    <property type="match status" value="1"/>
</dbReference>
<evidence type="ECO:0008006" key="5">
    <source>
        <dbReference type="Google" id="ProtNLM"/>
    </source>
</evidence>
<evidence type="ECO:0000313" key="3">
    <source>
        <dbReference type="EMBL" id="GFE13620.1"/>
    </source>
</evidence>
<organism evidence="3 4">
    <name type="scientific">Streptomyces glebosus</name>
    <dbReference type="NCBI Taxonomy" id="249580"/>
    <lineage>
        <taxon>Bacteria</taxon>
        <taxon>Bacillati</taxon>
        <taxon>Actinomycetota</taxon>
        <taxon>Actinomycetes</taxon>
        <taxon>Kitasatosporales</taxon>
        <taxon>Streptomycetaceae</taxon>
        <taxon>Streptomyces</taxon>
    </lineage>
</organism>
<dbReference type="Pfam" id="PF07398">
    <property type="entry name" value="MDMPI_C"/>
    <property type="match status" value="1"/>
</dbReference>
<dbReference type="EMBL" id="BLIO01000001">
    <property type="protein sequence ID" value="GFE13620.1"/>
    <property type="molecule type" value="Genomic_DNA"/>
</dbReference>
<protein>
    <recommendedName>
        <fullName evidence="5">Mycothiol-dependent maleylpyruvate isomerase metal-binding domain-containing protein</fullName>
    </recommendedName>
</protein>
<dbReference type="SUPFAM" id="SSF109854">
    <property type="entry name" value="DinB/YfiT-like putative metalloenzymes"/>
    <property type="match status" value="1"/>
</dbReference>
<reference evidence="3 4" key="1">
    <citation type="submission" date="2019-12" db="EMBL/GenBank/DDBJ databases">
        <title>Whole genome shotgun sequence of Streptomyces hygroscopicus subsp. glebosus NBRC 13786.</title>
        <authorList>
            <person name="Ichikawa N."/>
            <person name="Kimura A."/>
            <person name="Kitahashi Y."/>
            <person name="Komaki H."/>
            <person name="Tamura T."/>
        </authorList>
    </citation>
    <scope>NUCLEOTIDE SEQUENCE [LARGE SCALE GENOMIC DNA]</scope>
    <source>
        <strain evidence="3 4">NBRC 13786</strain>
    </source>
</reference>
<feature type="domain" description="Mycothiol-dependent maleylpyruvate isomerase metal-binding" evidence="2">
    <location>
        <begin position="10"/>
        <end position="130"/>
    </location>
</feature>
<name>A0A640SRG9_9ACTN</name>
<dbReference type="PANTHER" id="PTHR40758:SF1">
    <property type="entry name" value="CONSERVED PROTEIN"/>
    <property type="match status" value="1"/>
</dbReference>
<evidence type="ECO:0000313" key="4">
    <source>
        <dbReference type="Proteomes" id="UP000430079"/>
    </source>
</evidence>
<gene>
    <name evidence="3" type="ORF">Sgleb_16670</name>
</gene>
<keyword evidence="4" id="KW-1185">Reference proteome</keyword>
<dbReference type="AlphaFoldDB" id="A0A640SRG9"/>
<sequence length="251" mass="27109">MQPLALIDAIKQQSETLRDVLLDVGPGVPVATCPGWTSNDILSHMAWAYGAATTGMDTPLDGPMPDFGQPPKAWDQALEAWDVARDKLLGRLNGIDPAATRAWVFSPAAERTAVFWLRVVAHETAIHRLDTEHARAGDDTGEMLGSVSFDTELAVDGIEEYLTLLVPAFVPRRDPIAIGGSVTYHATDIDRIWHVRVRPGDVPQVVDAAEPDDRSASVTGAADAVYRALWGRPSNAVVTGDNELLDTLRSP</sequence>
<proteinExistence type="predicted"/>
<dbReference type="GO" id="GO:0046872">
    <property type="term" value="F:metal ion binding"/>
    <property type="evidence" value="ECO:0007669"/>
    <property type="project" value="InterPro"/>
</dbReference>
<dbReference type="InterPro" id="IPR010872">
    <property type="entry name" value="MDMPI_C-term_domain"/>
</dbReference>
<dbReference type="RefSeq" id="WP_190143935.1">
    <property type="nucleotide sequence ID" value="NZ_BLIO01000001.1"/>
</dbReference>
<accession>A0A640SRG9</accession>
<dbReference type="Proteomes" id="UP000430079">
    <property type="component" value="Unassembled WGS sequence"/>
</dbReference>
<dbReference type="GO" id="GO:0005886">
    <property type="term" value="C:plasma membrane"/>
    <property type="evidence" value="ECO:0007669"/>
    <property type="project" value="TreeGrafter"/>
</dbReference>
<comment type="caution">
    <text evidence="3">The sequence shown here is derived from an EMBL/GenBank/DDBJ whole genome shotgun (WGS) entry which is preliminary data.</text>
</comment>